<keyword evidence="2" id="KW-0560">Oxidoreductase</keyword>
<organism evidence="5 6">
    <name type="scientific">Dunaliella salina</name>
    <name type="common">Green alga</name>
    <name type="synonym">Protococcus salinus</name>
    <dbReference type="NCBI Taxonomy" id="3046"/>
    <lineage>
        <taxon>Eukaryota</taxon>
        <taxon>Viridiplantae</taxon>
        <taxon>Chlorophyta</taxon>
        <taxon>core chlorophytes</taxon>
        <taxon>Chlorophyceae</taxon>
        <taxon>CS clade</taxon>
        <taxon>Chlamydomonadales</taxon>
        <taxon>Dunaliellaceae</taxon>
        <taxon>Dunaliella</taxon>
    </lineage>
</organism>
<dbReference type="PROSITE" id="PS51387">
    <property type="entry name" value="FAD_PCMH"/>
    <property type="match status" value="1"/>
</dbReference>
<dbReference type="InterPro" id="IPR016166">
    <property type="entry name" value="FAD-bd_PCMH"/>
</dbReference>
<evidence type="ECO:0000256" key="2">
    <source>
        <dbReference type="ARBA" id="ARBA00023002"/>
    </source>
</evidence>
<sequence length="580" mass="64043">MRAGWTLLLAPFLLLLYLSSASVQPADYSGDTVVCHVDEILMPESTEEVSILVRDAAERVRQGHHTTIRASRPQFHSNNQMACPAVPGAQVAAEHTLHIHLSKMNKVFGIDPEKGQVHVGAGMLLKDLLAVMQANGLSFPAMATTNYDSISLGGMVANAAHGSHLGGRSFFASNVAIATWVDGQGTVHKSSDLRSVSGGLGLTGIITELLLQAGPMTKTRVSQHLDPDADIMARLGPLLEQRVAMQVLWRPTFHRVYFSIFEELPSTTPSDDARLSLFDTTPEELSKMATVTNLDQMDVLNKQKDIYTEAYMREETGWFATPQGDVPPTQPVVGWTNAMTAAGCPESRLCYWNAVKTTLREVSIPLSDLPEALRDIRAVADTIEGHLPWGVGVWIRFAGASSDWLSTAYGRDSAFIEMCSVQGKGLEHLPMKHQAFYEEVEQLLLCKYQGRPHYGKSTNRMLTSPCPLHWRFTLPQFDNFLHERERADPHGLFKPPIFKHIEQAVEPQSSFYPGCALRGDCYCKEDIHCHAWEGGVNLMRCVKGSVFPEARVCVPHDPLADILGHKGKPESKVGGQREEL</sequence>
<reference evidence="5" key="1">
    <citation type="submission" date="2017-08" db="EMBL/GenBank/DDBJ databases">
        <authorList>
            <person name="Polle J.E."/>
            <person name="Barry K."/>
            <person name="Cushman J."/>
            <person name="Schmutz J."/>
            <person name="Tran D."/>
            <person name="Hathwaick L.T."/>
            <person name="Yim W.C."/>
            <person name="Jenkins J."/>
            <person name="Mckie-Krisberg Z.M."/>
            <person name="Prochnik S."/>
            <person name="Lindquist E."/>
            <person name="Dockter R.B."/>
            <person name="Adam C."/>
            <person name="Molina H."/>
            <person name="Bunkerborg J."/>
            <person name="Jin E."/>
            <person name="Buchheim M."/>
            <person name="Magnuson J."/>
        </authorList>
    </citation>
    <scope>NUCLEOTIDE SEQUENCE</scope>
    <source>
        <strain evidence="5">CCAP 19/18</strain>
    </source>
</reference>
<dbReference type="PANTHER" id="PTHR43762">
    <property type="entry name" value="L-GULONOLACTONE OXIDASE"/>
    <property type="match status" value="1"/>
</dbReference>
<name>A0ABQ7H800_DUNSA</name>
<dbReference type="Pfam" id="PF01565">
    <property type="entry name" value="FAD_binding_4"/>
    <property type="match status" value="1"/>
</dbReference>
<accession>A0ABQ7H800</accession>
<dbReference type="Gene3D" id="3.30.70.2520">
    <property type="match status" value="1"/>
</dbReference>
<dbReference type="Pfam" id="PF04030">
    <property type="entry name" value="ALO"/>
    <property type="match status" value="1"/>
</dbReference>
<keyword evidence="3" id="KW-0732">Signal</keyword>
<comment type="caution">
    <text evidence="5">The sequence shown here is derived from an EMBL/GenBank/DDBJ whole genome shotgun (WGS) entry which is preliminary data.</text>
</comment>
<proteinExistence type="predicted"/>
<dbReference type="InterPro" id="IPR006094">
    <property type="entry name" value="Oxid_FAD_bind_N"/>
</dbReference>
<dbReference type="InterPro" id="IPR010031">
    <property type="entry name" value="FAD_lactone_oxidase-like"/>
</dbReference>
<evidence type="ECO:0000313" key="5">
    <source>
        <dbReference type="EMBL" id="KAF5842983.1"/>
    </source>
</evidence>
<evidence type="ECO:0000259" key="4">
    <source>
        <dbReference type="PROSITE" id="PS51387"/>
    </source>
</evidence>
<dbReference type="InterPro" id="IPR007173">
    <property type="entry name" value="ALO_C"/>
</dbReference>
<gene>
    <name evidence="5" type="ORF">DUNSADRAFT_3576</name>
</gene>
<feature type="signal peptide" evidence="3">
    <location>
        <begin position="1"/>
        <end position="21"/>
    </location>
</feature>
<evidence type="ECO:0000256" key="1">
    <source>
        <dbReference type="ARBA" id="ARBA00005147"/>
    </source>
</evidence>
<comment type="pathway">
    <text evidence="1">Cofactor biosynthesis; L-ascorbate biosynthesis.</text>
</comment>
<evidence type="ECO:0000313" key="6">
    <source>
        <dbReference type="Proteomes" id="UP000815325"/>
    </source>
</evidence>
<dbReference type="PANTHER" id="PTHR43762:SF7">
    <property type="entry name" value="FAD-BINDING PCMH-TYPE DOMAIN-CONTAINING PROTEIN"/>
    <property type="match status" value="1"/>
</dbReference>
<dbReference type="InterPro" id="IPR055154">
    <property type="entry name" value="GULLO2-like_C"/>
</dbReference>
<dbReference type="Gene3D" id="3.30.465.10">
    <property type="match status" value="1"/>
</dbReference>
<keyword evidence="6" id="KW-1185">Reference proteome</keyword>
<protein>
    <recommendedName>
        <fullName evidence="4">FAD-binding PCMH-type domain-containing protein</fullName>
    </recommendedName>
</protein>
<dbReference type="InterPro" id="IPR036318">
    <property type="entry name" value="FAD-bd_PCMH-like_sf"/>
</dbReference>
<dbReference type="InterPro" id="IPR016169">
    <property type="entry name" value="FAD-bd_PCMH_sub2"/>
</dbReference>
<dbReference type="SUPFAM" id="SSF56176">
    <property type="entry name" value="FAD-binding/transporter-associated domain-like"/>
    <property type="match status" value="1"/>
</dbReference>
<feature type="domain" description="FAD-binding PCMH-type" evidence="4">
    <location>
        <begin position="33"/>
        <end position="216"/>
    </location>
</feature>
<dbReference type="Pfam" id="PF22906">
    <property type="entry name" value="GULLO2-like_3rd"/>
    <property type="match status" value="1"/>
</dbReference>
<dbReference type="EMBL" id="MU069451">
    <property type="protein sequence ID" value="KAF5842983.1"/>
    <property type="molecule type" value="Genomic_DNA"/>
</dbReference>
<dbReference type="Proteomes" id="UP000815325">
    <property type="component" value="Unassembled WGS sequence"/>
</dbReference>
<evidence type="ECO:0000256" key="3">
    <source>
        <dbReference type="SAM" id="SignalP"/>
    </source>
</evidence>
<feature type="chain" id="PRO_5046652674" description="FAD-binding PCMH-type domain-containing protein" evidence="3">
    <location>
        <begin position="22"/>
        <end position="580"/>
    </location>
</feature>